<evidence type="ECO:0000256" key="4">
    <source>
        <dbReference type="ARBA" id="ARBA00023125"/>
    </source>
</evidence>
<evidence type="ECO:0000256" key="2">
    <source>
        <dbReference type="ARBA" id="ARBA00011571"/>
    </source>
</evidence>
<comment type="subcellular location">
    <subcellularLocation>
        <location evidence="1">Nucleus</location>
    </subcellularLocation>
</comment>
<dbReference type="GO" id="GO:0021575">
    <property type="term" value="P:hindbrain morphogenesis"/>
    <property type="evidence" value="ECO:0007669"/>
    <property type="project" value="UniProtKB-ARBA"/>
</dbReference>
<dbReference type="AlphaFoldDB" id="A0A667Y390"/>
<dbReference type="PROSITE" id="PS50888">
    <property type="entry name" value="BHLH"/>
    <property type="match status" value="1"/>
</dbReference>
<dbReference type="InterPro" id="IPR050283">
    <property type="entry name" value="E-box_TF_Regulators"/>
</dbReference>
<dbReference type="GO" id="GO:0000977">
    <property type="term" value="F:RNA polymerase II transcription regulatory region sequence-specific DNA binding"/>
    <property type="evidence" value="ECO:0007669"/>
    <property type="project" value="TreeGrafter"/>
</dbReference>
<feature type="region of interest" description="Disordered" evidence="6">
    <location>
        <begin position="148"/>
        <end position="172"/>
    </location>
</feature>
<reference evidence="8" key="2">
    <citation type="submission" date="2025-08" db="UniProtKB">
        <authorList>
            <consortium name="Ensembl"/>
        </authorList>
    </citation>
    <scope>IDENTIFICATION</scope>
</reference>
<reference evidence="8" key="3">
    <citation type="submission" date="2025-09" db="UniProtKB">
        <authorList>
            <consortium name="Ensembl"/>
        </authorList>
    </citation>
    <scope>IDENTIFICATION</scope>
</reference>
<evidence type="ECO:0000256" key="6">
    <source>
        <dbReference type="SAM" id="MobiDB-lite"/>
    </source>
</evidence>
<feature type="domain" description="BHLH" evidence="7">
    <location>
        <begin position="77"/>
        <end position="129"/>
    </location>
</feature>
<keyword evidence="3" id="KW-0524">Neurogenesis</keyword>
<keyword evidence="9" id="KW-1185">Reference proteome</keyword>
<dbReference type="InParanoid" id="A0A667Y390"/>
<sequence>MIFLKFSYFWLSYHSILFRPPPNMITLADELSQFEFYFKKTYLSRQRSTSPQLLRCKRRGNLQAGVDLDFCHHQRRLSVVRRNERERNRVRMVNAGFHTLRQHVPRGAANGKLSKVETLRSAVEYIRALQRLLGQSEAFQAGGVPSPSLTVSSALSGGPDSPQSTCSSTEEDGGRYEEAQLIDFTSWLHSVKLLATLDWES</sequence>
<dbReference type="PANTHER" id="PTHR23349:SF108">
    <property type="entry name" value="BHLH DOMAIN-CONTAINING PROTEIN"/>
    <property type="match status" value="1"/>
</dbReference>
<dbReference type="SUPFAM" id="SSF47459">
    <property type="entry name" value="HLH, helix-loop-helix DNA-binding domain"/>
    <property type="match status" value="1"/>
</dbReference>
<keyword evidence="5" id="KW-0539">Nucleus</keyword>
<evidence type="ECO:0000256" key="3">
    <source>
        <dbReference type="ARBA" id="ARBA00022902"/>
    </source>
</evidence>
<proteinExistence type="predicted"/>
<dbReference type="InterPro" id="IPR011598">
    <property type="entry name" value="bHLH_dom"/>
</dbReference>
<evidence type="ECO:0000256" key="1">
    <source>
        <dbReference type="ARBA" id="ARBA00004123"/>
    </source>
</evidence>
<dbReference type="InterPro" id="IPR036638">
    <property type="entry name" value="HLH_DNA-bd_sf"/>
</dbReference>
<reference evidence="8" key="1">
    <citation type="submission" date="2019-06" db="EMBL/GenBank/DDBJ databases">
        <authorList>
            <consortium name="Wellcome Sanger Institute Data Sharing"/>
        </authorList>
    </citation>
    <scope>NUCLEOTIDE SEQUENCE [LARGE SCALE GENOMIC DNA]</scope>
</reference>
<dbReference type="SMART" id="SM00353">
    <property type="entry name" value="HLH"/>
    <property type="match status" value="1"/>
</dbReference>
<dbReference type="GO" id="GO:0000981">
    <property type="term" value="F:DNA-binding transcription factor activity, RNA polymerase II-specific"/>
    <property type="evidence" value="ECO:0007669"/>
    <property type="project" value="TreeGrafter"/>
</dbReference>
<dbReference type="Proteomes" id="UP000472263">
    <property type="component" value="Chromosome 3"/>
</dbReference>
<keyword evidence="4" id="KW-0238">DNA-binding</keyword>
<evidence type="ECO:0000313" key="9">
    <source>
        <dbReference type="Proteomes" id="UP000472263"/>
    </source>
</evidence>
<evidence type="ECO:0000256" key="5">
    <source>
        <dbReference type="ARBA" id="ARBA00023242"/>
    </source>
</evidence>
<dbReference type="FunFam" id="4.10.280.10:FF:000029">
    <property type="entry name" value="Achaete-scute family bHLH transcription factor 1"/>
    <property type="match status" value="1"/>
</dbReference>
<name>A0A667Y390_9TELE</name>
<dbReference type="PANTHER" id="PTHR23349">
    <property type="entry name" value="BASIC HELIX-LOOP-HELIX TRANSCRIPTION FACTOR, TWIST"/>
    <property type="match status" value="1"/>
</dbReference>
<organism evidence="8 9">
    <name type="scientific">Myripristis murdjan</name>
    <name type="common">pinecone soldierfish</name>
    <dbReference type="NCBI Taxonomy" id="586833"/>
    <lineage>
        <taxon>Eukaryota</taxon>
        <taxon>Metazoa</taxon>
        <taxon>Chordata</taxon>
        <taxon>Craniata</taxon>
        <taxon>Vertebrata</taxon>
        <taxon>Euteleostomi</taxon>
        <taxon>Actinopterygii</taxon>
        <taxon>Neopterygii</taxon>
        <taxon>Teleostei</taxon>
        <taxon>Neoteleostei</taxon>
        <taxon>Acanthomorphata</taxon>
        <taxon>Holocentriformes</taxon>
        <taxon>Holocentridae</taxon>
        <taxon>Myripristis</taxon>
    </lineage>
</organism>
<dbReference type="Gene3D" id="4.10.280.10">
    <property type="entry name" value="Helix-loop-helix DNA-binding domain"/>
    <property type="match status" value="1"/>
</dbReference>
<evidence type="ECO:0000259" key="7">
    <source>
        <dbReference type="PROSITE" id="PS50888"/>
    </source>
</evidence>
<dbReference type="GO" id="GO:0046983">
    <property type="term" value="F:protein dimerization activity"/>
    <property type="evidence" value="ECO:0007669"/>
    <property type="project" value="InterPro"/>
</dbReference>
<dbReference type="GeneTree" id="ENSGT00940000165300"/>
<accession>A0A667Y390</accession>
<dbReference type="GO" id="GO:0005634">
    <property type="term" value="C:nucleus"/>
    <property type="evidence" value="ECO:0007669"/>
    <property type="project" value="UniProtKB-SubCell"/>
</dbReference>
<feature type="compositionally biased region" description="Polar residues" evidence="6">
    <location>
        <begin position="148"/>
        <end position="168"/>
    </location>
</feature>
<protein>
    <submittedName>
        <fullName evidence="8">Achaete-scute family bHLH transcription factor 1b</fullName>
    </submittedName>
</protein>
<dbReference type="Ensembl" id="ENSMMDT00005024933.1">
    <property type="protein sequence ID" value="ENSMMDP00005024410.1"/>
    <property type="gene ID" value="ENSMMDG00005011744.1"/>
</dbReference>
<comment type="subunit">
    <text evidence="2">Efficient DNA binding requires dimerization with another bHLH protein.</text>
</comment>
<evidence type="ECO:0000313" key="8">
    <source>
        <dbReference type="Ensembl" id="ENSMMDP00005024410.1"/>
    </source>
</evidence>
<dbReference type="Pfam" id="PF00010">
    <property type="entry name" value="HLH"/>
    <property type="match status" value="1"/>
</dbReference>